<dbReference type="Gene3D" id="2.60.40.200">
    <property type="entry name" value="Superoxide dismutase, copper/zinc binding domain"/>
    <property type="match status" value="1"/>
</dbReference>
<feature type="region of interest" description="Disordered" evidence="2">
    <location>
        <begin position="129"/>
        <end position="163"/>
    </location>
</feature>
<proteinExistence type="inferred from homology"/>
<accession>A0A926UVK9</accession>
<reference evidence="5" key="2">
    <citation type="submission" date="2020-08" db="EMBL/GenBank/DDBJ databases">
        <authorList>
            <person name="Chen M."/>
            <person name="Teng W."/>
            <person name="Zhao L."/>
            <person name="Hu C."/>
            <person name="Zhou Y."/>
            <person name="Han B."/>
            <person name="Song L."/>
            <person name="Shu W."/>
        </authorList>
    </citation>
    <scope>NUCLEOTIDE SEQUENCE</scope>
    <source>
        <strain evidence="5">FACHB-1277</strain>
    </source>
</reference>
<dbReference type="InterPro" id="IPR036423">
    <property type="entry name" value="SOD-like_Cu/Zn_dom_sf"/>
</dbReference>
<keyword evidence="3" id="KW-1133">Transmembrane helix</keyword>
<dbReference type="InterPro" id="IPR024134">
    <property type="entry name" value="SOD_Cu/Zn_/chaperone"/>
</dbReference>
<evidence type="ECO:0000313" key="6">
    <source>
        <dbReference type="Proteomes" id="UP000631421"/>
    </source>
</evidence>
<evidence type="ECO:0000256" key="1">
    <source>
        <dbReference type="ARBA" id="ARBA00010457"/>
    </source>
</evidence>
<keyword evidence="3" id="KW-0472">Membrane</keyword>
<dbReference type="InterPro" id="IPR001424">
    <property type="entry name" value="SOD_Cu_Zn_dom"/>
</dbReference>
<feature type="transmembrane region" description="Helical" evidence="3">
    <location>
        <begin position="34"/>
        <end position="53"/>
    </location>
</feature>
<dbReference type="Pfam" id="PF00080">
    <property type="entry name" value="Sod_Cu"/>
    <property type="match status" value="1"/>
</dbReference>
<evidence type="ECO:0000256" key="2">
    <source>
        <dbReference type="SAM" id="MobiDB-lite"/>
    </source>
</evidence>
<organism evidence="5 6">
    <name type="scientific">Pseudanabaena cinerea FACHB-1277</name>
    <dbReference type="NCBI Taxonomy" id="2949581"/>
    <lineage>
        <taxon>Bacteria</taxon>
        <taxon>Bacillati</taxon>
        <taxon>Cyanobacteriota</taxon>
        <taxon>Cyanophyceae</taxon>
        <taxon>Pseudanabaenales</taxon>
        <taxon>Pseudanabaenaceae</taxon>
        <taxon>Pseudanabaena</taxon>
        <taxon>Pseudanabaena cinerea</taxon>
    </lineage>
</organism>
<reference evidence="5" key="1">
    <citation type="journal article" date="2015" name="ISME J.">
        <title>Draft Genome Sequence of Streptomyces incarnatus NRRL8089, which Produces the Nucleoside Antibiotic Sinefungin.</title>
        <authorList>
            <person name="Oshima K."/>
            <person name="Hattori M."/>
            <person name="Shimizu H."/>
            <person name="Fukuda K."/>
            <person name="Nemoto M."/>
            <person name="Inagaki K."/>
            <person name="Tamura T."/>
        </authorList>
    </citation>
    <scope>NUCLEOTIDE SEQUENCE</scope>
    <source>
        <strain evidence="5">FACHB-1277</strain>
    </source>
</reference>
<dbReference type="PANTHER" id="PTHR10003">
    <property type="entry name" value="SUPEROXIDE DISMUTASE CU-ZN -RELATED"/>
    <property type="match status" value="1"/>
</dbReference>
<keyword evidence="3" id="KW-0812">Transmembrane</keyword>
<sequence length="232" mass="25045">MNLITMNNQHLNLGMNLGMNLRTVLGKIWTTRSLVFLSCYAFVPFIVPFTVMVSPDRAIASEKLSSAISRIFDAKGELVGVATFLQTNMGVQVSLQVRNLAKGEHMVHIHEIGKCDAPDFSTSGRHFDPQGIHTDGKRSPHLHHKHEMPKVPKQDAHSAHTPAGDLPNMMVMPNGAGSLVAMLPNLTLGIGTNSLLKQGGTSILIHAGANGKSTIPNVDYKTRIACGVIQAQ</sequence>
<keyword evidence="6" id="KW-1185">Reference proteome</keyword>
<name>A0A926UVK9_9CYAN</name>
<dbReference type="EMBL" id="JACJPY010000077">
    <property type="protein sequence ID" value="MBD2152049.1"/>
    <property type="molecule type" value="Genomic_DNA"/>
</dbReference>
<comment type="caution">
    <text evidence="5">The sequence shown here is derived from an EMBL/GenBank/DDBJ whole genome shotgun (WGS) entry which is preliminary data.</text>
</comment>
<feature type="domain" description="Superoxide dismutase copper/zinc binding" evidence="4">
    <location>
        <begin position="80"/>
        <end position="229"/>
    </location>
</feature>
<dbReference type="AlphaFoldDB" id="A0A926UVK9"/>
<evidence type="ECO:0000256" key="3">
    <source>
        <dbReference type="SAM" id="Phobius"/>
    </source>
</evidence>
<dbReference type="RefSeq" id="WP_190352460.1">
    <property type="nucleotide sequence ID" value="NZ_JACJPY010000077.1"/>
</dbReference>
<dbReference type="GO" id="GO:0006801">
    <property type="term" value="P:superoxide metabolic process"/>
    <property type="evidence" value="ECO:0007669"/>
    <property type="project" value="InterPro"/>
</dbReference>
<comment type="similarity">
    <text evidence="1">Belongs to the Cu-Zn superoxide dismutase family.</text>
</comment>
<evidence type="ECO:0000259" key="4">
    <source>
        <dbReference type="Pfam" id="PF00080"/>
    </source>
</evidence>
<evidence type="ECO:0000313" key="5">
    <source>
        <dbReference type="EMBL" id="MBD2152049.1"/>
    </source>
</evidence>
<dbReference type="GO" id="GO:0005507">
    <property type="term" value="F:copper ion binding"/>
    <property type="evidence" value="ECO:0007669"/>
    <property type="project" value="InterPro"/>
</dbReference>
<dbReference type="Proteomes" id="UP000631421">
    <property type="component" value="Unassembled WGS sequence"/>
</dbReference>
<feature type="compositionally biased region" description="Basic and acidic residues" evidence="2">
    <location>
        <begin position="148"/>
        <end position="158"/>
    </location>
</feature>
<dbReference type="SUPFAM" id="SSF49329">
    <property type="entry name" value="Cu,Zn superoxide dismutase-like"/>
    <property type="match status" value="1"/>
</dbReference>
<protein>
    <submittedName>
        <fullName evidence="5">Superoxide dismutase family protein</fullName>
    </submittedName>
</protein>
<gene>
    <name evidence="5" type="ORF">H6F44_18255</name>
</gene>